<keyword evidence="6 9" id="KW-0479">Metal-binding</keyword>
<proteinExistence type="inferred from homology"/>
<evidence type="ECO:0000256" key="9">
    <source>
        <dbReference type="RuleBase" id="RU361205"/>
    </source>
</evidence>
<dbReference type="GO" id="GO:0046654">
    <property type="term" value="P:tetrahydrofolate biosynthetic process"/>
    <property type="evidence" value="ECO:0007669"/>
    <property type="project" value="UniProtKB-UniPathway"/>
</dbReference>
<dbReference type="PROSITE" id="PS50972">
    <property type="entry name" value="PTERIN_BINDING"/>
    <property type="match status" value="1"/>
</dbReference>
<evidence type="ECO:0000256" key="2">
    <source>
        <dbReference type="ARBA" id="ARBA00001946"/>
    </source>
</evidence>
<dbReference type="SUPFAM" id="SSF51717">
    <property type="entry name" value="Dihydropteroate synthetase-like"/>
    <property type="match status" value="1"/>
</dbReference>
<keyword evidence="12" id="KW-1185">Reference proteome</keyword>
<dbReference type="NCBIfam" id="TIGR01496">
    <property type="entry name" value="DHPS"/>
    <property type="match status" value="1"/>
</dbReference>
<comment type="pathway">
    <text evidence="3 9">Cofactor biosynthesis; tetrahydrofolate biosynthesis; 7,8-dihydrofolate from 2-amino-4-hydroxy-6-hydroxymethyl-7,8-dihydropteridine diphosphate and 4-aminobenzoate: step 1/2.</text>
</comment>
<evidence type="ECO:0000256" key="3">
    <source>
        <dbReference type="ARBA" id="ARBA00004763"/>
    </source>
</evidence>
<keyword evidence="7 9" id="KW-0460">Magnesium</keyword>
<name>A0A4R1LWS9_9SPHI</name>
<dbReference type="GO" id="GO:0046656">
    <property type="term" value="P:folic acid biosynthetic process"/>
    <property type="evidence" value="ECO:0007669"/>
    <property type="project" value="UniProtKB-KW"/>
</dbReference>
<protein>
    <recommendedName>
        <fullName evidence="4 9">Dihydropteroate synthase</fullName>
        <shortName evidence="9">DHPS</shortName>
        <ecNumber evidence="4 9">2.5.1.15</ecNumber>
    </recommendedName>
    <alternativeName>
        <fullName evidence="9">Dihydropteroate pyrophosphorylase</fullName>
    </alternativeName>
</protein>
<organism evidence="11 12">
    <name type="scientific">Albibacterium bauzanense</name>
    <dbReference type="NCBI Taxonomy" id="653929"/>
    <lineage>
        <taxon>Bacteria</taxon>
        <taxon>Pseudomonadati</taxon>
        <taxon>Bacteroidota</taxon>
        <taxon>Sphingobacteriia</taxon>
        <taxon>Sphingobacteriales</taxon>
        <taxon>Sphingobacteriaceae</taxon>
        <taxon>Albibacterium</taxon>
    </lineage>
</organism>
<reference evidence="11 12" key="1">
    <citation type="submission" date="2019-03" db="EMBL/GenBank/DDBJ databases">
        <title>Genomic Encyclopedia of Archaeal and Bacterial Type Strains, Phase II (KMG-II): from individual species to whole genera.</title>
        <authorList>
            <person name="Goeker M."/>
        </authorList>
    </citation>
    <scope>NUCLEOTIDE SEQUENCE [LARGE SCALE GENOMIC DNA]</scope>
    <source>
        <strain evidence="11 12">DSM 22554</strain>
    </source>
</reference>
<dbReference type="UniPathway" id="UPA00077">
    <property type="reaction ID" value="UER00156"/>
</dbReference>
<dbReference type="InterPro" id="IPR045031">
    <property type="entry name" value="DHP_synth-like"/>
</dbReference>
<dbReference type="GO" id="GO:0046872">
    <property type="term" value="F:metal ion binding"/>
    <property type="evidence" value="ECO:0007669"/>
    <property type="project" value="UniProtKB-KW"/>
</dbReference>
<dbReference type="GO" id="GO:0005829">
    <property type="term" value="C:cytosol"/>
    <property type="evidence" value="ECO:0007669"/>
    <property type="project" value="TreeGrafter"/>
</dbReference>
<sequence>MNFIIVYSPEVSTINVGHRLLSLVDPLVMGVINITPDSFFDGGRYSQTDRALQQAEKLLKEGADILDIGAYSSRPNAADISEEEEINRLLPLVELLKKEHPECVISVDTFRSKVAEAAVQHGVHIVNDISGGGLDDNMFETVGRLQVPYILMHMRGTPKSMQGLTQYEDVVADICSYFVDRINKLRSFGVKDIILDPGPGFAKTIEQNFETINRFSEFGIFGLPLLGAISRKSMIYNTLEISSQDALNGTTVLNTILILNGAKILRVHDVKEAKETILLVRKLKERSK</sequence>
<accession>A0A4R1LWS9</accession>
<comment type="similarity">
    <text evidence="9">Belongs to the DHPS family.</text>
</comment>
<evidence type="ECO:0000259" key="10">
    <source>
        <dbReference type="PROSITE" id="PS50972"/>
    </source>
</evidence>
<dbReference type="PANTHER" id="PTHR20941">
    <property type="entry name" value="FOLATE SYNTHESIS PROTEINS"/>
    <property type="match status" value="1"/>
</dbReference>
<dbReference type="PANTHER" id="PTHR20941:SF1">
    <property type="entry name" value="FOLIC ACID SYNTHESIS PROTEIN FOL1"/>
    <property type="match status" value="1"/>
</dbReference>
<dbReference type="Gene3D" id="3.20.20.20">
    <property type="entry name" value="Dihydropteroate synthase-like"/>
    <property type="match status" value="1"/>
</dbReference>
<dbReference type="CDD" id="cd00739">
    <property type="entry name" value="DHPS"/>
    <property type="match status" value="1"/>
</dbReference>
<evidence type="ECO:0000256" key="4">
    <source>
        <dbReference type="ARBA" id="ARBA00012458"/>
    </source>
</evidence>
<comment type="catalytic activity">
    <reaction evidence="1">
        <text>(7,8-dihydropterin-6-yl)methyl diphosphate + 4-aminobenzoate = 7,8-dihydropteroate + diphosphate</text>
        <dbReference type="Rhea" id="RHEA:19949"/>
        <dbReference type="ChEBI" id="CHEBI:17836"/>
        <dbReference type="ChEBI" id="CHEBI:17839"/>
        <dbReference type="ChEBI" id="CHEBI:33019"/>
        <dbReference type="ChEBI" id="CHEBI:72950"/>
        <dbReference type="EC" id="2.5.1.15"/>
    </reaction>
</comment>
<dbReference type="InterPro" id="IPR000489">
    <property type="entry name" value="Pterin-binding_dom"/>
</dbReference>
<feature type="domain" description="Pterin-binding" evidence="10">
    <location>
        <begin position="26"/>
        <end position="278"/>
    </location>
</feature>
<evidence type="ECO:0000256" key="5">
    <source>
        <dbReference type="ARBA" id="ARBA00022679"/>
    </source>
</evidence>
<dbReference type="AlphaFoldDB" id="A0A4R1LWS9"/>
<gene>
    <name evidence="11" type="ORF">C8N28_1847</name>
</gene>
<evidence type="ECO:0000313" key="11">
    <source>
        <dbReference type="EMBL" id="TCK83257.1"/>
    </source>
</evidence>
<dbReference type="InterPro" id="IPR006390">
    <property type="entry name" value="DHP_synth_dom"/>
</dbReference>
<evidence type="ECO:0000256" key="8">
    <source>
        <dbReference type="ARBA" id="ARBA00022909"/>
    </source>
</evidence>
<dbReference type="GO" id="GO:0004156">
    <property type="term" value="F:dihydropteroate synthase activity"/>
    <property type="evidence" value="ECO:0007669"/>
    <property type="project" value="UniProtKB-EC"/>
</dbReference>
<evidence type="ECO:0000313" key="12">
    <source>
        <dbReference type="Proteomes" id="UP000294616"/>
    </source>
</evidence>
<dbReference type="Pfam" id="PF00809">
    <property type="entry name" value="Pterin_bind"/>
    <property type="match status" value="1"/>
</dbReference>
<dbReference type="InterPro" id="IPR011005">
    <property type="entry name" value="Dihydropteroate_synth-like_sf"/>
</dbReference>
<comment type="function">
    <text evidence="9">Catalyzes the condensation of para-aminobenzoate (pABA) with 6-hydroxymethyl-7,8-dihydropterin diphosphate (DHPt-PP) to form 7,8-dihydropteroate (H2Pte), the immediate precursor of folate derivatives.</text>
</comment>
<evidence type="ECO:0000256" key="6">
    <source>
        <dbReference type="ARBA" id="ARBA00022723"/>
    </source>
</evidence>
<dbReference type="PROSITE" id="PS00792">
    <property type="entry name" value="DHPS_1"/>
    <property type="match status" value="1"/>
</dbReference>
<dbReference type="PROSITE" id="PS00793">
    <property type="entry name" value="DHPS_2"/>
    <property type="match status" value="1"/>
</dbReference>
<dbReference type="Proteomes" id="UP000294616">
    <property type="component" value="Unassembled WGS sequence"/>
</dbReference>
<evidence type="ECO:0000256" key="1">
    <source>
        <dbReference type="ARBA" id="ARBA00000012"/>
    </source>
</evidence>
<dbReference type="EC" id="2.5.1.15" evidence="4 9"/>
<keyword evidence="8 9" id="KW-0289">Folate biosynthesis</keyword>
<dbReference type="EMBL" id="SMGO01000002">
    <property type="protein sequence ID" value="TCK83257.1"/>
    <property type="molecule type" value="Genomic_DNA"/>
</dbReference>
<evidence type="ECO:0000256" key="7">
    <source>
        <dbReference type="ARBA" id="ARBA00022842"/>
    </source>
</evidence>
<keyword evidence="5 9" id="KW-0808">Transferase</keyword>
<comment type="caution">
    <text evidence="11">The sequence shown here is derived from an EMBL/GenBank/DDBJ whole genome shotgun (WGS) entry which is preliminary data.</text>
</comment>
<comment type="cofactor">
    <cofactor evidence="2 9">
        <name>Mg(2+)</name>
        <dbReference type="ChEBI" id="CHEBI:18420"/>
    </cofactor>
</comment>